<evidence type="ECO:0000313" key="3">
    <source>
        <dbReference type="EMBL" id="GJN16468.1"/>
    </source>
</evidence>
<evidence type="ECO:0000313" key="4">
    <source>
        <dbReference type="Proteomes" id="UP001054889"/>
    </source>
</evidence>
<dbReference type="Proteomes" id="UP001054889">
    <property type="component" value="Unassembled WGS sequence"/>
</dbReference>
<dbReference type="AlphaFoldDB" id="A0AAV5DZH7"/>
<accession>A0AAV5DZH7</accession>
<gene>
    <name evidence="3" type="primary">gb03459</name>
    <name evidence="3" type="ORF">PR202_gb03459</name>
</gene>
<reference evidence="3" key="1">
    <citation type="journal article" date="2018" name="DNA Res.">
        <title>Multiple hybrid de novo genome assembly of finger millet, an orphan allotetraploid crop.</title>
        <authorList>
            <person name="Hatakeyama M."/>
            <person name="Aluri S."/>
            <person name="Balachadran M.T."/>
            <person name="Sivarajan S.R."/>
            <person name="Patrignani A."/>
            <person name="Gruter S."/>
            <person name="Poveda L."/>
            <person name="Shimizu-Inatsugi R."/>
            <person name="Baeten J."/>
            <person name="Francoijs K.J."/>
            <person name="Nataraja K.N."/>
            <person name="Reddy Y.A.N."/>
            <person name="Phadnis S."/>
            <person name="Ravikumar R.L."/>
            <person name="Schlapbach R."/>
            <person name="Sreeman S.M."/>
            <person name="Shimizu K.K."/>
        </authorList>
    </citation>
    <scope>NUCLEOTIDE SEQUENCE</scope>
</reference>
<protein>
    <recommendedName>
        <fullName evidence="5">Bifunctional inhibitor/plant lipid transfer protein/seed storage helical domain-containing protein</fullName>
    </recommendedName>
</protein>
<evidence type="ECO:0008006" key="5">
    <source>
        <dbReference type="Google" id="ProtNLM"/>
    </source>
</evidence>
<feature type="region of interest" description="Disordered" evidence="1">
    <location>
        <begin position="50"/>
        <end position="93"/>
    </location>
</feature>
<keyword evidence="2" id="KW-0732">Signal</keyword>
<dbReference type="EMBL" id="BQKI01000072">
    <property type="protein sequence ID" value="GJN16468.1"/>
    <property type="molecule type" value="Genomic_DNA"/>
</dbReference>
<organism evidence="3 4">
    <name type="scientific">Eleusine coracana subsp. coracana</name>
    <dbReference type="NCBI Taxonomy" id="191504"/>
    <lineage>
        <taxon>Eukaryota</taxon>
        <taxon>Viridiplantae</taxon>
        <taxon>Streptophyta</taxon>
        <taxon>Embryophyta</taxon>
        <taxon>Tracheophyta</taxon>
        <taxon>Spermatophyta</taxon>
        <taxon>Magnoliopsida</taxon>
        <taxon>Liliopsida</taxon>
        <taxon>Poales</taxon>
        <taxon>Poaceae</taxon>
        <taxon>PACMAD clade</taxon>
        <taxon>Chloridoideae</taxon>
        <taxon>Cynodonteae</taxon>
        <taxon>Eleusininae</taxon>
        <taxon>Eleusine</taxon>
    </lineage>
</organism>
<proteinExistence type="predicted"/>
<keyword evidence="4" id="KW-1185">Reference proteome</keyword>
<name>A0AAV5DZH7_ELECO</name>
<dbReference type="PANTHER" id="PTHR34377:SF1">
    <property type="entry name" value="BIFUNCTIONAL INHIBITOR_PLANT LIPID TRANSFER PROTEIN_SEED STORAGE HELICAL DOMAIN-CONTAINING PROTEIN"/>
    <property type="match status" value="1"/>
</dbReference>
<evidence type="ECO:0000256" key="2">
    <source>
        <dbReference type="SAM" id="SignalP"/>
    </source>
</evidence>
<feature type="signal peptide" evidence="2">
    <location>
        <begin position="1"/>
        <end position="26"/>
    </location>
</feature>
<comment type="caution">
    <text evidence="3">The sequence shown here is derived from an EMBL/GenBank/DDBJ whole genome shotgun (WGS) entry which is preliminary data.</text>
</comment>
<feature type="chain" id="PRO_5043573867" description="Bifunctional inhibitor/plant lipid transfer protein/seed storage helical domain-containing protein" evidence="2">
    <location>
        <begin position="27"/>
        <end position="150"/>
    </location>
</feature>
<reference evidence="3" key="2">
    <citation type="submission" date="2021-12" db="EMBL/GenBank/DDBJ databases">
        <title>Resequencing data analysis of finger millet.</title>
        <authorList>
            <person name="Hatakeyama M."/>
            <person name="Aluri S."/>
            <person name="Balachadran M.T."/>
            <person name="Sivarajan S.R."/>
            <person name="Poveda L."/>
            <person name="Shimizu-Inatsugi R."/>
            <person name="Schlapbach R."/>
            <person name="Sreeman S.M."/>
            <person name="Shimizu K.K."/>
        </authorList>
    </citation>
    <scope>NUCLEOTIDE SEQUENCE</scope>
</reference>
<sequence>MEIEALALALLVSAALLRTELPSASAQVFCRSQFNLANEACSLRPFVPGARRPGLPREQLNETSLTTTSDDDDEDDDSGRRSSRHHHRHYSEEEDPRDTACCRRIMGLDNSCVCQATARLPPFMNSIRHTIKLTPIEGCEVTFDCPGPLF</sequence>
<evidence type="ECO:0000256" key="1">
    <source>
        <dbReference type="SAM" id="MobiDB-lite"/>
    </source>
</evidence>
<dbReference type="PANTHER" id="PTHR34377">
    <property type="entry name" value="TETRATRICOPEPTIDE REPEAT (TPR)-LIKE SUPERFAMILY PROTEIN"/>
    <property type="match status" value="1"/>
</dbReference>